<evidence type="ECO:0000313" key="9">
    <source>
        <dbReference type="Proteomes" id="UP000295164"/>
    </source>
</evidence>
<accession>A0A4R4DYN1</accession>
<evidence type="ECO:0000256" key="3">
    <source>
        <dbReference type="ARBA" id="ARBA00022692"/>
    </source>
</evidence>
<dbReference type="CDD" id="cd17324">
    <property type="entry name" value="MFS_NepI_like"/>
    <property type="match status" value="1"/>
</dbReference>
<comment type="subcellular location">
    <subcellularLocation>
        <location evidence="1">Cell membrane</location>
        <topology evidence="1">Multi-pass membrane protein</topology>
    </subcellularLocation>
</comment>
<dbReference type="PANTHER" id="PTHR43124">
    <property type="entry name" value="PURINE EFFLUX PUMP PBUE"/>
    <property type="match status" value="1"/>
</dbReference>
<evidence type="ECO:0000256" key="1">
    <source>
        <dbReference type="ARBA" id="ARBA00004651"/>
    </source>
</evidence>
<protein>
    <submittedName>
        <fullName evidence="8">MFS transporter</fullName>
    </submittedName>
</protein>
<feature type="transmembrane region" description="Helical" evidence="6">
    <location>
        <begin position="304"/>
        <end position="321"/>
    </location>
</feature>
<feature type="transmembrane region" description="Helical" evidence="6">
    <location>
        <begin position="255"/>
        <end position="274"/>
    </location>
</feature>
<feature type="transmembrane region" description="Helical" evidence="6">
    <location>
        <begin position="81"/>
        <end position="100"/>
    </location>
</feature>
<dbReference type="PROSITE" id="PS50850">
    <property type="entry name" value="MFS"/>
    <property type="match status" value="1"/>
</dbReference>
<feature type="transmembrane region" description="Helical" evidence="6">
    <location>
        <begin position="49"/>
        <end position="69"/>
    </location>
</feature>
<feature type="domain" description="Major facilitator superfamily (MFS) profile" evidence="7">
    <location>
        <begin position="15"/>
        <end position="403"/>
    </location>
</feature>
<feature type="transmembrane region" description="Helical" evidence="6">
    <location>
        <begin position="139"/>
        <end position="161"/>
    </location>
</feature>
<dbReference type="SUPFAM" id="SSF103473">
    <property type="entry name" value="MFS general substrate transporter"/>
    <property type="match status" value="1"/>
</dbReference>
<feature type="transmembrane region" description="Helical" evidence="6">
    <location>
        <begin position="281"/>
        <end position="298"/>
    </location>
</feature>
<feature type="transmembrane region" description="Helical" evidence="6">
    <location>
        <begin position="167"/>
        <end position="189"/>
    </location>
</feature>
<sequence>MQPEPHAFSRYQKIVITLLALIQFTIILDFMVMAPLGDWLMKDLHLGTAQFGTAVSAYAFSAGISGLLAAGFADKYDRKKLLLFFYAGFILGTVLCATATSYPMLLFARIVTGVFGGVLGSIAMAIIADLFSFSQRGRVMGFVQMSFAVSQVAGLPIGLYLATKLGWHAPFVMIVALSAATALFCLIALRPVTRHLEVPVERNPVRHLVHTFTLRSYWLPYAVTAALSIGGFLLMPFSTAFLINNVHVRQEDLTVVYVCMGISSMIMLPVIGRIADKAGKFPTFLVGSVIGAVMIAIYTNLAPVPLWVVIAISAVMFASIMSRMVPSQALMSAIPNMQDRGAFMSVMSSLQQVAGGVASLVAGAVIVQRPDHSLVHFNTLGYVGIGVMALCVWGMYRLSKRVAPKEATPAPVEVAELV</sequence>
<comment type="caution">
    <text evidence="8">The sequence shown here is derived from an EMBL/GenBank/DDBJ whole genome shotgun (WGS) entry which is preliminary data.</text>
</comment>
<proteinExistence type="predicted"/>
<dbReference type="Proteomes" id="UP000295164">
    <property type="component" value="Unassembled WGS sequence"/>
</dbReference>
<dbReference type="InterPro" id="IPR020846">
    <property type="entry name" value="MFS_dom"/>
</dbReference>
<dbReference type="InterPro" id="IPR011701">
    <property type="entry name" value="MFS"/>
</dbReference>
<dbReference type="RefSeq" id="WP_131853797.1">
    <property type="nucleotide sequence ID" value="NZ_SKFH01000041.1"/>
</dbReference>
<dbReference type="Pfam" id="PF07690">
    <property type="entry name" value="MFS_1"/>
    <property type="match status" value="1"/>
</dbReference>
<evidence type="ECO:0000256" key="2">
    <source>
        <dbReference type="ARBA" id="ARBA00022475"/>
    </source>
</evidence>
<keyword evidence="4 6" id="KW-1133">Transmembrane helix</keyword>
<dbReference type="OrthoDB" id="9812221at2"/>
<evidence type="ECO:0000256" key="4">
    <source>
        <dbReference type="ARBA" id="ARBA00022989"/>
    </source>
</evidence>
<dbReference type="GO" id="GO:0005886">
    <property type="term" value="C:plasma membrane"/>
    <property type="evidence" value="ECO:0007669"/>
    <property type="project" value="UniProtKB-SubCell"/>
</dbReference>
<gene>
    <name evidence="8" type="ORF">E0486_16460</name>
</gene>
<evidence type="ECO:0000256" key="6">
    <source>
        <dbReference type="SAM" id="Phobius"/>
    </source>
</evidence>
<feature type="transmembrane region" description="Helical" evidence="6">
    <location>
        <begin position="379"/>
        <end position="396"/>
    </location>
</feature>
<dbReference type="AlphaFoldDB" id="A0A4R4DYN1"/>
<evidence type="ECO:0000313" key="8">
    <source>
        <dbReference type="EMBL" id="TCZ66939.1"/>
    </source>
</evidence>
<feature type="transmembrane region" description="Helical" evidence="6">
    <location>
        <begin position="14"/>
        <end position="37"/>
    </location>
</feature>
<reference evidence="8 9" key="1">
    <citation type="submission" date="2019-03" db="EMBL/GenBank/DDBJ databases">
        <authorList>
            <person name="Kim M.K.M."/>
        </authorList>
    </citation>
    <scope>NUCLEOTIDE SEQUENCE [LARGE SCALE GENOMIC DNA]</scope>
    <source>
        <strain evidence="8 9">17J68-15</strain>
    </source>
</reference>
<name>A0A4R4DYN1_9BACT</name>
<keyword evidence="9" id="KW-1185">Reference proteome</keyword>
<feature type="transmembrane region" description="Helical" evidence="6">
    <location>
        <begin position="218"/>
        <end position="243"/>
    </location>
</feature>
<keyword evidence="3 6" id="KW-0812">Transmembrane</keyword>
<organism evidence="8 9">
    <name type="scientific">Flaviaesturariibacter aridisoli</name>
    <dbReference type="NCBI Taxonomy" id="2545761"/>
    <lineage>
        <taxon>Bacteria</taxon>
        <taxon>Pseudomonadati</taxon>
        <taxon>Bacteroidota</taxon>
        <taxon>Chitinophagia</taxon>
        <taxon>Chitinophagales</taxon>
        <taxon>Chitinophagaceae</taxon>
        <taxon>Flaviaestuariibacter</taxon>
    </lineage>
</organism>
<dbReference type="PANTHER" id="PTHR43124:SF3">
    <property type="entry name" value="CHLORAMPHENICOL EFFLUX PUMP RV0191"/>
    <property type="match status" value="1"/>
</dbReference>
<dbReference type="Gene3D" id="1.20.1250.20">
    <property type="entry name" value="MFS general substrate transporter like domains"/>
    <property type="match status" value="1"/>
</dbReference>
<keyword evidence="2" id="KW-1003">Cell membrane</keyword>
<feature type="transmembrane region" description="Helical" evidence="6">
    <location>
        <begin position="106"/>
        <end position="127"/>
    </location>
</feature>
<keyword evidence="5 6" id="KW-0472">Membrane</keyword>
<evidence type="ECO:0000259" key="7">
    <source>
        <dbReference type="PROSITE" id="PS50850"/>
    </source>
</evidence>
<dbReference type="InterPro" id="IPR050189">
    <property type="entry name" value="MFS_Efflux_Transporters"/>
</dbReference>
<evidence type="ECO:0000256" key="5">
    <source>
        <dbReference type="ARBA" id="ARBA00023136"/>
    </source>
</evidence>
<dbReference type="GO" id="GO:0022857">
    <property type="term" value="F:transmembrane transporter activity"/>
    <property type="evidence" value="ECO:0007669"/>
    <property type="project" value="InterPro"/>
</dbReference>
<dbReference type="EMBL" id="SKFH01000041">
    <property type="protein sequence ID" value="TCZ66939.1"/>
    <property type="molecule type" value="Genomic_DNA"/>
</dbReference>
<feature type="transmembrane region" description="Helical" evidence="6">
    <location>
        <begin position="342"/>
        <end position="367"/>
    </location>
</feature>
<dbReference type="InterPro" id="IPR036259">
    <property type="entry name" value="MFS_trans_sf"/>
</dbReference>